<feature type="signal peptide" evidence="2">
    <location>
        <begin position="1"/>
        <end position="18"/>
    </location>
</feature>
<feature type="domain" description="STIM1/2 EF-hand" evidence="3">
    <location>
        <begin position="37"/>
        <end position="75"/>
    </location>
</feature>
<reference evidence="4" key="1">
    <citation type="journal article" date="2023" name="Mol. Biol. Evol.">
        <title>Third-Generation Sequencing Reveals the Adaptive Role of the Epigenome in Three Deep-Sea Polychaetes.</title>
        <authorList>
            <person name="Perez M."/>
            <person name="Aroh O."/>
            <person name="Sun Y."/>
            <person name="Lan Y."/>
            <person name="Juniper S.K."/>
            <person name="Young C.R."/>
            <person name="Angers B."/>
            <person name="Qian P.Y."/>
        </authorList>
    </citation>
    <scope>NUCLEOTIDE SEQUENCE</scope>
    <source>
        <strain evidence="4">R07B-5</strain>
    </source>
</reference>
<evidence type="ECO:0000259" key="3">
    <source>
        <dbReference type="Pfam" id="PF25578"/>
    </source>
</evidence>
<keyword evidence="5" id="KW-1185">Reference proteome</keyword>
<evidence type="ECO:0000313" key="5">
    <source>
        <dbReference type="Proteomes" id="UP001209878"/>
    </source>
</evidence>
<evidence type="ECO:0000313" key="4">
    <source>
        <dbReference type="EMBL" id="KAK2186602.1"/>
    </source>
</evidence>
<feature type="chain" id="PRO_5042214910" description="STIM1/2 EF-hand domain-containing protein" evidence="2">
    <location>
        <begin position="19"/>
        <end position="81"/>
    </location>
</feature>
<dbReference type="Proteomes" id="UP001209878">
    <property type="component" value="Unassembled WGS sequence"/>
</dbReference>
<evidence type="ECO:0000256" key="2">
    <source>
        <dbReference type="SAM" id="SignalP"/>
    </source>
</evidence>
<evidence type="ECO:0000256" key="1">
    <source>
        <dbReference type="SAM" id="MobiDB-lite"/>
    </source>
</evidence>
<protein>
    <recommendedName>
        <fullName evidence="3">STIM1/2 EF-hand domain-containing protein</fullName>
    </recommendedName>
</protein>
<proteinExistence type="predicted"/>
<feature type="compositionally biased region" description="Basic and acidic residues" evidence="1">
    <location>
        <begin position="62"/>
        <end position="73"/>
    </location>
</feature>
<dbReference type="EMBL" id="JAODUO010000195">
    <property type="protein sequence ID" value="KAK2186602.1"/>
    <property type="molecule type" value="Genomic_DNA"/>
</dbReference>
<dbReference type="Pfam" id="PF25578">
    <property type="entry name" value="EF-hand_STIM1"/>
    <property type="match status" value="1"/>
</dbReference>
<dbReference type="InterPro" id="IPR057835">
    <property type="entry name" value="EF-hand_STIM1/2"/>
</dbReference>
<feature type="region of interest" description="Disordered" evidence="1">
    <location>
        <begin position="62"/>
        <end position="81"/>
    </location>
</feature>
<sequence>MHCTYFCLLLAFVFPVLTTGSWQDTVWCSTSDDVYCPLEDSLCEKDKLGYEAICQLHRQIDDDHNGNLDRAESDEVSAQVW</sequence>
<keyword evidence="2" id="KW-0732">Signal</keyword>
<comment type="caution">
    <text evidence="4">The sequence shown here is derived from an EMBL/GenBank/DDBJ whole genome shotgun (WGS) entry which is preliminary data.</text>
</comment>
<accession>A0AAD9UEL6</accession>
<gene>
    <name evidence="4" type="ORF">NP493_195g07029</name>
</gene>
<name>A0AAD9UEL6_RIDPI</name>
<organism evidence="4 5">
    <name type="scientific">Ridgeia piscesae</name>
    <name type="common">Tubeworm</name>
    <dbReference type="NCBI Taxonomy" id="27915"/>
    <lineage>
        <taxon>Eukaryota</taxon>
        <taxon>Metazoa</taxon>
        <taxon>Spiralia</taxon>
        <taxon>Lophotrochozoa</taxon>
        <taxon>Annelida</taxon>
        <taxon>Polychaeta</taxon>
        <taxon>Sedentaria</taxon>
        <taxon>Canalipalpata</taxon>
        <taxon>Sabellida</taxon>
        <taxon>Siboglinidae</taxon>
        <taxon>Ridgeia</taxon>
    </lineage>
</organism>
<dbReference type="Gene3D" id="1.10.238.180">
    <property type="match status" value="1"/>
</dbReference>
<dbReference type="AlphaFoldDB" id="A0AAD9UEL6"/>